<feature type="transmembrane region" description="Helical" evidence="1">
    <location>
        <begin position="48"/>
        <end position="71"/>
    </location>
</feature>
<proteinExistence type="predicted"/>
<evidence type="ECO:0000313" key="2">
    <source>
        <dbReference type="EMBL" id="CAE1323086.1"/>
    </source>
</evidence>
<organism evidence="2 3">
    <name type="scientific">Acanthosepion pharaonis</name>
    <name type="common">Pharaoh cuttlefish</name>
    <name type="synonym">Sepia pharaonis</name>
    <dbReference type="NCBI Taxonomy" id="158019"/>
    <lineage>
        <taxon>Eukaryota</taxon>
        <taxon>Metazoa</taxon>
        <taxon>Spiralia</taxon>
        <taxon>Lophotrochozoa</taxon>
        <taxon>Mollusca</taxon>
        <taxon>Cephalopoda</taxon>
        <taxon>Coleoidea</taxon>
        <taxon>Decapodiformes</taxon>
        <taxon>Sepiida</taxon>
        <taxon>Sepiina</taxon>
        <taxon>Sepiidae</taxon>
        <taxon>Acanthosepion</taxon>
    </lineage>
</organism>
<keyword evidence="1" id="KW-1133">Transmembrane helix</keyword>
<feature type="transmembrane region" description="Helical" evidence="1">
    <location>
        <begin position="83"/>
        <end position="102"/>
    </location>
</feature>
<accession>A0A812EEM7</accession>
<dbReference type="EMBL" id="CAHIKZ030005353">
    <property type="protein sequence ID" value="CAE1323086.1"/>
    <property type="molecule type" value="Genomic_DNA"/>
</dbReference>
<keyword evidence="1" id="KW-0812">Transmembrane</keyword>
<sequence>MTLPLPLTLSIAEVEEDPSPLGVFSYCLSFSFCRLGTWPAIKQKMCSLSLSCCIAAFLLEVVCSFFLSVPFCPLFKGLVTVETAFFLLLLGVTSFEIFSSALSFSHKYFLLRSFLTFFFSFSINCLLSLFHPDVTAIHIRHQTGPSIPLGDEFSSQPREHIFSAHMPRQVLHMDKFCEHVF</sequence>
<protein>
    <submittedName>
        <fullName evidence="2">Uncharacterized protein</fullName>
    </submittedName>
</protein>
<keyword evidence="1" id="KW-0472">Membrane</keyword>
<dbReference type="Proteomes" id="UP000597762">
    <property type="component" value="Unassembled WGS sequence"/>
</dbReference>
<reference evidence="2" key="1">
    <citation type="submission" date="2021-01" db="EMBL/GenBank/DDBJ databases">
        <authorList>
            <person name="Li R."/>
            <person name="Bekaert M."/>
        </authorList>
    </citation>
    <scope>NUCLEOTIDE SEQUENCE</scope>
    <source>
        <strain evidence="2">Farmed</strain>
    </source>
</reference>
<dbReference type="AlphaFoldDB" id="A0A812EEM7"/>
<gene>
    <name evidence="2" type="ORF">SPHA_72979</name>
</gene>
<keyword evidence="3" id="KW-1185">Reference proteome</keyword>
<comment type="caution">
    <text evidence="2">The sequence shown here is derived from an EMBL/GenBank/DDBJ whole genome shotgun (WGS) entry which is preliminary data.</text>
</comment>
<name>A0A812EEM7_ACAPH</name>
<evidence type="ECO:0000256" key="1">
    <source>
        <dbReference type="SAM" id="Phobius"/>
    </source>
</evidence>
<feature type="transmembrane region" description="Helical" evidence="1">
    <location>
        <begin position="109"/>
        <end position="130"/>
    </location>
</feature>
<evidence type="ECO:0000313" key="3">
    <source>
        <dbReference type="Proteomes" id="UP000597762"/>
    </source>
</evidence>